<reference evidence="2" key="2">
    <citation type="submission" date="2015-06" db="EMBL/GenBank/DDBJ databases">
        <authorList>
            <person name="Radhakrishnan R."/>
            <person name="Underwood A."/>
            <person name="Al-Shahib A."/>
        </authorList>
    </citation>
    <scope>NUCLEOTIDE SEQUENCE</scope>
    <source>
        <strain evidence="2">P19_London_7_VIM_2_05_10</strain>
    </source>
</reference>
<keyword evidence="1" id="KW-1133">Transmembrane helix</keyword>
<dbReference type="Proteomes" id="UP001297540">
    <property type="component" value="Chromosome"/>
</dbReference>
<evidence type="ECO:0000313" key="3">
    <source>
        <dbReference type="EMBL" id="MZZ11307.1"/>
    </source>
</evidence>
<feature type="transmembrane region" description="Helical" evidence="1">
    <location>
        <begin position="98"/>
        <end position="119"/>
    </location>
</feature>
<feature type="transmembrane region" description="Helical" evidence="1">
    <location>
        <begin position="131"/>
        <end position="147"/>
    </location>
</feature>
<dbReference type="EMBL" id="QORE01000306">
    <property type="protein sequence ID" value="RCI74735.1"/>
    <property type="molecule type" value="Genomic_DNA"/>
</dbReference>
<accession>A0A069Q711</accession>
<evidence type="ECO:0000313" key="7">
    <source>
        <dbReference type="Proteomes" id="UP000253594"/>
    </source>
</evidence>
<dbReference type="KEGG" id="paeb:NCGM1900_2956"/>
<reference evidence="4 7" key="3">
    <citation type="submission" date="2018-07" db="EMBL/GenBank/DDBJ databases">
        <title>Mechanisms of high-level aminoglycoside resistance among Gram-negative pathogens in Brazil.</title>
        <authorList>
            <person name="Ballaben A.S."/>
            <person name="Darini A.L.C."/>
            <person name="Doi Y."/>
        </authorList>
    </citation>
    <scope>NUCLEOTIDE SEQUENCE [LARGE SCALE GENOMIC DNA]</scope>
    <source>
        <strain evidence="4 7">B2-305</strain>
    </source>
</reference>
<dbReference type="InterPro" id="IPR006750">
    <property type="entry name" value="YdcZ"/>
</dbReference>
<feature type="transmembrane region" description="Helical" evidence="1">
    <location>
        <begin position="71"/>
        <end position="91"/>
    </location>
</feature>
<reference evidence="6" key="1">
    <citation type="submission" date="2015-06" db="EMBL/GenBank/DDBJ databases">
        <authorList>
            <person name="Radhakrishnan Rajesh"/>
            <person name="Underwood Anthony"/>
            <person name="Al-Shahib Ali"/>
        </authorList>
    </citation>
    <scope>NUCLEOTIDE SEQUENCE [LARGE SCALE GENOMIC DNA]</scope>
    <source>
        <strain evidence="6">P19_London_7_VIM_2_05_10</strain>
    </source>
</reference>
<dbReference type="RefSeq" id="WP_003091697.1">
    <property type="nucleotide sequence ID" value="NZ_AP014622.1"/>
</dbReference>
<gene>
    <name evidence="4" type="ORF">DT376_11400</name>
    <name evidence="3" type="ORF">GUL26_03495</name>
    <name evidence="5" type="ORF">L4V69_11785</name>
    <name evidence="2" type="ORF">PAERUG_P19_London_7_VIM_2_05_10_00547</name>
</gene>
<name>A0A069Q711_PSEAI</name>
<dbReference type="GO" id="GO:0005886">
    <property type="term" value="C:plasma membrane"/>
    <property type="evidence" value="ECO:0007669"/>
    <property type="project" value="TreeGrafter"/>
</dbReference>
<evidence type="ECO:0000313" key="2">
    <source>
        <dbReference type="EMBL" id="CRO01420.1"/>
    </source>
</evidence>
<organism evidence="4 7">
    <name type="scientific">Pseudomonas aeruginosa</name>
    <dbReference type="NCBI Taxonomy" id="287"/>
    <lineage>
        <taxon>Bacteria</taxon>
        <taxon>Pseudomonadati</taxon>
        <taxon>Pseudomonadota</taxon>
        <taxon>Gammaproteobacteria</taxon>
        <taxon>Pseudomonadales</taxon>
        <taxon>Pseudomonadaceae</taxon>
        <taxon>Pseudomonas</taxon>
    </lineage>
</organism>
<dbReference type="Pfam" id="PF04657">
    <property type="entry name" value="DMT_YdcZ"/>
    <property type="match status" value="1"/>
</dbReference>
<protein>
    <submittedName>
        <fullName evidence="4">DMT family transporter</fullName>
    </submittedName>
    <submittedName>
        <fullName evidence="3">EamA-like transporter family protein</fullName>
    </submittedName>
</protein>
<keyword evidence="1" id="KW-0812">Transmembrane</keyword>
<dbReference type="Proteomes" id="UP000253594">
    <property type="component" value="Unassembled WGS sequence"/>
</dbReference>
<dbReference type="OMA" id="GPWWLWI"/>
<evidence type="ECO:0000313" key="6">
    <source>
        <dbReference type="Proteomes" id="UP000045039"/>
    </source>
</evidence>
<proteinExistence type="predicted"/>
<dbReference type="Proteomes" id="UP000644192">
    <property type="component" value="Unassembled WGS sequence"/>
</dbReference>
<sequence>MPNYLMVLMAVSVGGMVVLQAGSNALLGRLLGHPLSASLTSLGVSLGVVSLGLLLVRVPLPATASLGGAPWWSWLGGLFGAAYLTVAILVAPRLGAATFIACVVAGQMLVSALCDQFGWAGFPVRRLSWEGYLGLALVVAGVLLLQWRGRA</sequence>
<reference evidence="3" key="4">
    <citation type="submission" date="2020-01" db="EMBL/GenBank/DDBJ databases">
        <title>Bacteria Cultured from War Wounds Associated with the Conflict in Eastern Ukraine.</title>
        <authorList>
            <person name="Snesrud E."/>
            <person name="Galac M.R."/>
            <person name="Mc Gann P."/>
            <person name="Valentine K."/>
            <person name="Viacheslav K."/>
        </authorList>
    </citation>
    <scope>NUCLEOTIDE SEQUENCE</scope>
    <source>
        <strain evidence="3">VNMU148</strain>
    </source>
</reference>
<dbReference type="EMBL" id="WXZT01000001">
    <property type="protein sequence ID" value="MZZ11307.1"/>
    <property type="molecule type" value="Genomic_DNA"/>
</dbReference>
<dbReference type="EMBL" id="CP136986">
    <property type="protein sequence ID" value="WOS79803.1"/>
    <property type="molecule type" value="Genomic_DNA"/>
</dbReference>
<dbReference type="eggNOG" id="COG3238">
    <property type="taxonomic scope" value="Bacteria"/>
</dbReference>
<dbReference type="EMBL" id="CVVU01000022">
    <property type="protein sequence ID" value="CRO01420.1"/>
    <property type="molecule type" value="Genomic_DNA"/>
</dbReference>
<reference evidence="5" key="5">
    <citation type="submission" date="2023-06" db="EMBL/GenBank/DDBJ databases">
        <authorList>
            <consortium name="Clinical and Environmental Microbiology Branch: Whole genome sequencing antimicrobial resistance pathogens in the healthcare setting"/>
        </authorList>
    </citation>
    <scope>NUCLEOTIDE SEQUENCE</scope>
    <source>
        <strain evidence="5">2021CK-01020</strain>
    </source>
</reference>
<evidence type="ECO:0000313" key="4">
    <source>
        <dbReference type="EMBL" id="RCI74735.1"/>
    </source>
</evidence>
<dbReference type="PANTHER" id="PTHR34821">
    <property type="entry name" value="INNER MEMBRANE PROTEIN YDCZ"/>
    <property type="match status" value="1"/>
</dbReference>
<feature type="transmembrane region" description="Helical" evidence="1">
    <location>
        <begin position="39"/>
        <end position="59"/>
    </location>
</feature>
<evidence type="ECO:0000313" key="5">
    <source>
        <dbReference type="EMBL" id="WOS79803.1"/>
    </source>
</evidence>
<dbReference type="Proteomes" id="UP000045039">
    <property type="component" value="Unassembled WGS sequence"/>
</dbReference>
<evidence type="ECO:0000256" key="1">
    <source>
        <dbReference type="SAM" id="Phobius"/>
    </source>
</evidence>
<feature type="transmembrane region" description="Helical" evidence="1">
    <location>
        <begin position="6"/>
        <end position="27"/>
    </location>
</feature>
<keyword evidence="1" id="KW-0472">Membrane</keyword>
<reference evidence="5" key="6">
    <citation type="submission" date="2023-10" db="EMBL/GenBank/DDBJ databases">
        <title>Pathogen: clinical or host-associated sample.</title>
        <authorList>
            <person name="Hergert J."/>
            <person name="Casey R."/>
            <person name="Wagner J."/>
            <person name="Young E.L."/>
            <person name="Oakeson K.F."/>
        </authorList>
    </citation>
    <scope>NUCLEOTIDE SEQUENCE</scope>
    <source>
        <strain evidence="5">2021CK-01020</strain>
    </source>
</reference>
<dbReference type="AlphaFoldDB" id="A0A069Q711"/>
<dbReference type="PANTHER" id="PTHR34821:SF2">
    <property type="entry name" value="INNER MEMBRANE PROTEIN YDCZ"/>
    <property type="match status" value="1"/>
</dbReference>